<sequence>MAFPASLLRYFQEKHNPPPSNDTVLINIVEDDEGLAREDSYSVWELKSQNRKIKMDRISMLIRILMVVECCRAISDRSPRQKMA</sequence>
<proteinExistence type="predicted"/>
<name>A0AAV6KC08_9ERIC</name>
<dbReference type="EMBL" id="JACTNZ010000005">
    <property type="protein sequence ID" value="KAG5549879.1"/>
    <property type="molecule type" value="Genomic_DNA"/>
</dbReference>
<keyword evidence="2" id="KW-1185">Reference proteome</keyword>
<evidence type="ECO:0000313" key="2">
    <source>
        <dbReference type="Proteomes" id="UP000823749"/>
    </source>
</evidence>
<evidence type="ECO:0000313" key="1">
    <source>
        <dbReference type="EMBL" id="KAG5549879.1"/>
    </source>
</evidence>
<reference evidence="1" key="1">
    <citation type="submission" date="2020-08" db="EMBL/GenBank/DDBJ databases">
        <title>Plant Genome Project.</title>
        <authorList>
            <person name="Zhang R.-G."/>
        </authorList>
    </citation>
    <scope>NUCLEOTIDE SEQUENCE</scope>
    <source>
        <strain evidence="1">WSP0</strain>
        <tissue evidence="1">Leaf</tissue>
    </source>
</reference>
<dbReference type="Proteomes" id="UP000823749">
    <property type="component" value="Chromosome 5"/>
</dbReference>
<organism evidence="1 2">
    <name type="scientific">Rhododendron griersonianum</name>
    <dbReference type="NCBI Taxonomy" id="479676"/>
    <lineage>
        <taxon>Eukaryota</taxon>
        <taxon>Viridiplantae</taxon>
        <taxon>Streptophyta</taxon>
        <taxon>Embryophyta</taxon>
        <taxon>Tracheophyta</taxon>
        <taxon>Spermatophyta</taxon>
        <taxon>Magnoliopsida</taxon>
        <taxon>eudicotyledons</taxon>
        <taxon>Gunneridae</taxon>
        <taxon>Pentapetalae</taxon>
        <taxon>asterids</taxon>
        <taxon>Ericales</taxon>
        <taxon>Ericaceae</taxon>
        <taxon>Ericoideae</taxon>
        <taxon>Rhodoreae</taxon>
        <taxon>Rhododendron</taxon>
    </lineage>
</organism>
<gene>
    <name evidence="1" type="ORF">RHGRI_014997</name>
</gene>
<protein>
    <submittedName>
        <fullName evidence="1">Uncharacterized protein</fullName>
    </submittedName>
</protein>
<comment type="caution">
    <text evidence="1">The sequence shown here is derived from an EMBL/GenBank/DDBJ whole genome shotgun (WGS) entry which is preliminary data.</text>
</comment>
<accession>A0AAV6KC08</accession>
<dbReference type="AlphaFoldDB" id="A0AAV6KC08"/>